<name>A0A150TXJ8_SORCE</name>
<dbReference type="InterPro" id="IPR045430">
    <property type="entry name" value="EAD1"/>
</dbReference>
<evidence type="ECO:0000313" key="2">
    <source>
        <dbReference type="EMBL" id="KYG09374.1"/>
    </source>
</evidence>
<dbReference type="PANTHER" id="PTHR14389:SF3">
    <property type="entry name" value="PROTEIN FAM111A-LIKE"/>
    <property type="match status" value="1"/>
</dbReference>
<feature type="domain" description="Effector-associated" evidence="1">
    <location>
        <begin position="5"/>
        <end position="85"/>
    </location>
</feature>
<evidence type="ECO:0000313" key="3">
    <source>
        <dbReference type="Proteomes" id="UP000075502"/>
    </source>
</evidence>
<reference evidence="2 3" key="1">
    <citation type="submission" date="2014-02" db="EMBL/GenBank/DDBJ databases">
        <title>The small core and large imbalanced accessory genome model reveals a collaborative survival strategy of Sorangium cellulosum strains in nature.</title>
        <authorList>
            <person name="Han K."/>
            <person name="Peng R."/>
            <person name="Blom J."/>
            <person name="Li Y.-Z."/>
        </authorList>
    </citation>
    <scope>NUCLEOTIDE SEQUENCE [LARGE SCALE GENOMIC DNA]</scope>
    <source>
        <strain evidence="2 3">So0007-03</strain>
    </source>
</reference>
<dbReference type="Pfam" id="PF19955">
    <property type="entry name" value="EAD1"/>
    <property type="match status" value="1"/>
</dbReference>
<protein>
    <recommendedName>
        <fullName evidence="1">Effector-associated domain-containing protein</fullName>
    </recommendedName>
</protein>
<accession>A0A150TXJ8</accession>
<dbReference type="InterPro" id="IPR043504">
    <property type="entry name" value="Peptidase_S1_PA_chymotrypsin"/>
</dbReference>
<sequence length="380" mass="40868">MGYVELKGSDWRRIATALKTSFVNVDDLQMLVTQQLPDLKGVVAWGKGADYVAFELVQAANARGQLDILLSAAANERPYRPDLLALMLYHARQPGWAAPLGGRELDVRGADLHGALQELTSSGDPFIDTTRLATWMLRTERQVCLIRCGGSSSGTGFLVAPDLVLTCYHVVEKHLDGQVPIAGVQVRFDYRRSASGETPAYDEAWMALDPGWTIPNAPYSQADLTLAGDPAPGELDFALIKLAQPAGYMTPPGEDRPRGWVDMSTDPALPAVQSPTLIVQHPQNDSAPPPQMPMQIAFATPGFLGSNANGTRLIYKPSTRRGSSGSPVFDPRLRAFGLHHKGGQMSAMAALAENNRGVPLDKIRGALSAEVRAKLVAPPG</sequence>
<dbReference type="Gene3D" id="2.40.10.10">
    <property type="entry name" value="Trypsin-like serine proteases"/>
    <property type="match status" value="2"/>
</dbReference>
<dbReference type="SUPFAM" id="SSF50494">
    <property type="entry name" value="Trypsin-like serine proteases"/>
    <property type="match status" value="1"/>
</dbReference>
<gene>
    <name evidence="2" type="ORF">BE21_18360</name>
</gene>
<comment type="caution">
    <text evidence="2">The sequence shown here is derived from an EMBL/GenBank/DDBJ whole genome shotgun (WGS) entry which is preliminary data.</text>
</comment>
<proteinExistence type="predicted"/>
<dbReference type="AlphaFoldDB" id="A0A150TXJ8"/>
<dbReference type="Proteomes" id="UP000075502">
    <property type="component" value="Unassembled WGS sequence"/>
</dbReference>
<dbReference type="PANTHER" id="PTHR14389">
    <property type="entry name" value="SI:CH1073-475A24.1"/>
    <property type="match status" value="1"/>
</dbReference>
<dbReference type="EMBL" id="JEME01000700">
    <property type="protein sequence ID" value="KYG09374.1"/>
    <property type="molecule type" value="Genomic_DNA"/>
</dbReference>
<dbReference type="Pfam" id="PF13365">
    <property type="entry name" value="Trypsin_2"/>
    <property type="match status" value="1"/>
</dbReference>
<organism evidence="2 3">
    <name type="scientific">Sorangium cellulosum</name>
    <name type="common">Polyangium cellulosum</name>
    <dbReference type="NCBI Taxonomy" id="56"/>
    <lineage>
        <taxon>Bacteria</taxon>
        <taxon>Pseudomonadati</taxon>
        <taxon>Myxococcota</taxon>
        <taxon>Polyangia</taxon>
        <taxon>Polyangiales</taxon>
        <taxon>Polyangiaceae</taxon>
        <taxon>Sorangium</taxon>
    </lineage>
</organism>
<dbReference type="InterPro" id="IPR009003">
    <property type="entry name" value="Peptidase_S1_PA"/>
</dbReference>
<evidence type="ECO:0000259" key="1">
    <source>
        <dbReference type="Pfam" id="PF19955"/>
    </source>
</evidence>